<proteinExistence type="inferred from homology"/>
<name>Q3SQR9_NITWN</name>
<reference evidence="5 6" key="1">
    <citation type="journal article" date="2006" name="Appl. Environ. Microbiol.">
        <title>Genome sequence of the chemolithoautotrophic nitrite-oxidizing bacterium Nitrobacter winogradskyi Nb-255.</title>
        <authorList>
            <person name="Starkenburg S.R."/>
            <person name="Chain P.S."/>
            <person name="Sayavedra-Soto L.A."/>
            <person name="Hauser L."/>
            <person name="Land M.L."/>
            <person name="Larimer F.W."/>
            <person name="Malfatti S.A."/>
            <person name="Klotz M.G."/>
            <person name="Bottomley P.J."/>
            <person name="Arp D.J."/>
            <person name="Hickey W.J."/>
        </authorList>
    </citation>
    <scope>NUCLEOTIDE SEQUENCE [LARGE SCALE GENOMIC DNA]</scope>
    <source>
        <strain evidence="6">ATCC 25391 / DSM 10237 / CIP 104748 / NCIMB 11846 / Nb-255</strain>
    </source>
</reference>
<dbReference type="HOGENOM" id="CLU_046737_4_2_5"/>
<dbReference type="InterPro" id="IPR002068">
    <property type="entry name" value="A-crystallin/Hsp20_dom"/>
</dbReference>
<dbReference type="eggNOG" id="COG0071">
    <property type="taxonomic scope" value="Bacteria"/>
</dbReference>
<evidence type="ECO:0000313" key="6">
    <source>
        <dbReference type="Proteomes" id="UP000002531"/>
    </source>
</evidence>
<dbReference type="PANTHER" id="PTHR47062">
    <property type="match status" value="1"/>
</dbReference>
<accession>Q3SQR9</accession>
<dbReference type="OrthoDB" id="9810618at2"/>
<gene>
    <name evidence="5" type="ordered locus">Nwi_2117</name>
</gene>
<dbReference type="Gene3D" id="2.60.40.790">
    <property type="match status" value="1"/>
</dbReference>
<feature type="domain" description="SHSP" evidence="4">
    <location>
        <begin position="29"/>
        <end position="139"/>
    </location>
</feature>
<evidence type="ECO:0000256" key="3">
    <source>
        <dbReference type="RuleBase" id="RU003616"/>
    </source>
</evidence>
<comment type="similarity">
    <text evidence="2 3">Belongs to the small heat shock protein (HSP20) family.</text>
</comment>
<dbReference type="EMBL" id="CP000115">
    <property type="protein sequence ID" value="ABA05372.1"/>
    <property type="molecule type" value="Genomic_DNA"/>
</dbReference>
<dbReference type="PROSITE" id="PS01031">
    <property type="entry name" value="SHSP"/>
    <property type="match status" value="1"/>
</dbReference>
<dbReference type="PANTHER" id="PTHR47062:SF1">
    <property type="entry name" value="SMALL HEAT SHOCK PROTEIN IBPA"/>
    <property type="match status" value="1"/>
</dbReference>
<dbReference type="KEGG" id="nwi:Nwi_2117"/>
<sequence length="154" mass="17660">MRDFDLTPIWRSTVGFDRLVDLIDDSLRLAGEDNYPPYNIARTGEDNYRISLALAGFKPEEITVTAEQNMLTVEGRKAEKDDREYLYQGISGRPFRRQFNLADYVEVKGASFEDGLLQVDLVRELPEAMKPRRIAIKSGPFRSETQQIEQKQAA</sequence>
<evidence type="ECO:0000256" key="2">
    <source>
        <dbReference type="PROSITE-ProRule" id="PRU00285"/>
    </source>
</evidence>
<dbReference type="STRING" id="323098.Nwi_2117"/>
<dbReference type="Proteomes" id="UP000002531">
    <property type="component" value="Chromosome"/>
</dbReference>
<organism evidence="5 6">
    <name type="scientific">Nitrobacter winogradskyi (strain ATCC 25391 / DSM 10237 / CIP 104748 / NCIMB 11846 / Nb-255)</name>
    <dbReference type="NCBI Taxonomy" id="323098"/>
    <lineage>
        <taxon>Bacteria</taxon>
        <taxon>Pseudomonadati</taxon>
        <taxon>Pseudomonadota</taxon>
        <taxon>Alphaproteobacteria</taxon>
        <taxon>Hyphomicrobiales</taxon>
        <taxon>Nitrobacteraceae</taxon>
        <taxon>Nitrobacter</taxon>
    </lineage>
</organism>
<dbReference type="InterPro" id="IPR008978">
    <property type="entry name" value="HSP20-like_chaperone"/>
</dbReference>
<dbReference type="Pfam" id="PF00011">
    <property type="entry name" value="HSP20"/>
    <property type="match status" value="1"/>
</dbReference>
<dbReference type="SUPFAM" id="SSF49764">
    <property type="entry name" value="HSP20-like chaperones"/>
    <property type="match status" value="1"/>
</dbReference>
<dbReference type="RefSeq" id="WP_011315345.1">
    <property type="nucleotide sequence ID" value="NC_007406.1"/>
</dbReference>
<dbReference type="InterPro" id="IPR037913">
    <property type="entry name" value="ACD_IbpA/B"/>
</dbReference>
<keyword evidence="6" id="KW-1185">Reference proteome</keyword>
<dbReference type="CDD" id="cd06470">
    <property type="entry name" value="ACD_IbpA-B_like"/>
    <property type="match status" value="1"/>
</dbReference>
<keyword evidence="1 5" id="KW-0346">Stress response</keyword>
<evidence type="ECO:0000313" key="5">
    <source>
        <dbReference type="EMBL" id="ABA05372.1"/>
    </source>
</evidence>
<protein>
    <submittedName>
        <fullName evidence="5">Heat shock protein Hsp20</fullName>
    </submittedName>
</protein>
<dbReference type="AlphaFoldDB" id="Q3SQR9"/>
<evidence type="ECO:0000256" key="1">
    <source>
        <dbReference type="ARBA" id="ARBA00023016"/>
    </source>
</evidence>
<evidence type="ECO:0000259" key="4">
    <source>
        <dbReference type="PROSITE" id="PS01031"/>
    </source>
</evidence>